<dbReference type="RefSeq" id="WP_143095124.1">
    <property type="nucleotide sequence ID" value="NZ_FOXH01000001.1"/>
</dbReference>
<dbReference type="AlphaFoldDB" id="A0A1I5MWZ7"/>
<sequence length="131" mass="14706">MRKFKRFLLIFLSLSATLCFGISGSSLSDTTRKQLVTFPAVTVEKADSITRALVEYPLLKTRVSYLSQALDASESEKRNKNLADKITIQVLSAQLVAAQKQIKKERFWKKVWRGVAIVEPVVIAVLITAHK</sequence>
<dbReference type="Proteomes" id="UP000199306">
    <property type="component" value="Unassembled WGS sequence"/>
</dbReference>
<dbReference type="EMBL" id="FOXH01000001">
    <property type="protein sequence ID" value="SFP14145.1"/>
    <property type="molecule type" value="Genomic_DNA"/>
</dbReference>
<dbReference type="STRING" id="1079859.SAMN04515674_101492"/>
<organism evidence="2 3">
    <name type="scientific">Pseudarcicella hirudinis</name>
    <dbReference type="NCBI Taxonomy" id="1079859"/>
    <lineage>
        <taxon>Bacteria</taxon>
        <taxon>Pseudomonadati</taxon>
        <taxon>Bacteroidota</taxon>
        <taxon>Cytophagia</taxon>
        <taxon>Cytophagales</taxon>
        <taxon>Flectobacillaceae</taxon>
        <taxon>Pseudarcicella</taxon>
    </lineage>
</organism>
<proteinExistence type="predicted"/>
<keyword evidence="3" id="KW-1185">Reference proteome</keyword>
<feature type="signal peptide" evidence="1">
    <location>
        <begin position="1"/>
        <end position="28"/>
    </location>
</feature>
<evidence type="ECO:0000313" key="2">
    <source>
        <dbReference type="EMBL" id="SFP14145.1"/>
    </source>
</evidence>
<gene>
    <name evidence="2" type="ORF">SAMN04515674_101492</name>
</gene>
<protein>
    <submittedName>
        <fullName evidence="2">Uncharacterized protein</fullName>
    </submittedName>
</protein>
<keyword evidence="1" id="KW-0732">Signal</keyword>
<feature type="chain" id="PRO_5011476463" evidence="1">
    <location>
        <begin position="29"/>
        <end position="131"/>
    </location>
</feature>
<evidence type="ECO:0000313" key="3">
    <source>
        <dbReference type="Proteomes" id="UP000199306"/>
    </source>
</evidence>
<reference evidence="2 3" key="1">
    <citation type="submission" date="2016-10" db="EMBL/GenBank/DDBJ databases">
        <authorList>
            <person name="de Groot N.N."/>
        </authorList>
    </citation>
    <scope>NUCLEOTIDE SEQUENCE [LARGE SCALE GENOMIC DNA]</scope>
    <source>
        <strain evidence="3">E92,LMG 26720,CCM 7988</strain>
    </source>
</reference>
<evidence type="ECO:0000256" key="1">
    <source>
        <dbReference type="SAM" id="SignalP"/>
    </source>
</evidence>
<name>A0A1I5MWZ7_9BACT</name>
<accession>A0A1I5MWZ7</accession>